<evidence type="ECO:0000313" key="5">
    <source>
        <dbReference type="EMBL" id="AIE86291.1"/>
    </source>
</evidence>
<feature type="domain" description="HTH arsR-type" evidence="4">
    <location>
        <begin position="1"/>
        <end position="111"/>
    </location>
</feature>
<evidence type="ECO:0000256" key="3">
    <source>
        <dbReference type="ARBA" id="ARBA00023163"/>
    </source>
</evidence>
<dbReference type="EMBL" id="CP007139">
    <property type="protein sequence ID" value="AIE86291.1"/>
    <property type="molecule type" value="Genomic_DNA"/>
</dbReference>
<keyword evidence="1" id="KW-0805">Transcription regulation</keyword>
<evidence type="ECO:0000256" key="1">
    <source>
        <dbReference type="ARBA" id="ARBA00023015"/>
    </source>
</evidence>
<dbReference type="KEGG" id="fgi:OP10G_2923"/>
<dbReference type="eggNOG" id="COG0640">
    <property type="taxonomic scope" value="Bacteria"/>
</dbReference>
<keyword evidence="6" id="KW-1185">Reference proteome</keyword>
<sequence length="111" mass="12172">MDHNDEGAMFKALGDPTRLRIFNFLRNCCCPVAVGEEGEVRPVEGPTVGEVCCSVTGSEKITSTVSFHLKELRNAGLITMERRGKNMVCGIDREVLARLADYFTDDSGGCR</sequence>
<dbReference type="GO" id="GO:0003677">
    <property type="term" value="F:DNA binding"/>
    <property type="evidence" value="ECO:0007669"/>
    <property type="project" value="UniProtKB-KW"/>
</dbReference>
<evidence type="ECO:0000313" key="6">
    <source>
        <dbReference type="Proteomes" id="UP000027982"/>
    </source>
</evidence>
<dbReference type="RefSeq" id="WP_227624930.1">
    <property type="nucleotide sequence ID" value="NZ_CP007139.1"/>
</dbReference>
<accession>A0A068NS68</accession>
<keyword evidence="2" id="KW-0238">DNA-binding</keyword>
<dbReference type="GO" id="GO:0003700">
    <property type="term" value="F:DNA-binding transcription factor activity"/>
    <property type="evidence" value="ECO:0007669"/>
    <property type="project" value="InterPro"/>
</dbReference>
<dbReference type="InterPro" id="IPR036390">
    <property type="entry name" value="WH_DNA-bd_sf"/>
</dbReference>
<gene>
    <name evidence="5" type="ORF">OP10G_2923</name>
</gene>
<dbReference type="InterPro" id="IPR036388">
    <property type="entry name" value="WH-like_DNA-bd_sf"/>
</dbReference>
<organism evidence="5 6">
    <name type="scientific">Fimbriimonas ginsengisoli Gsoil 348</name>
    <dbReference type="NCBI Taxonomy" id="661478"/>
    <lineage>
        <taxon>Bacteria</taxon>
        <taxon>Bacillati</taxon>
        <taxon>Armatimonadota</taxon>
        <taxon>Fimbriimonadia</taxon>
        <taxon>Fimbriimonadales</taxon>
        <taxon>Fimbriimonadaceae</taxon>
        <taxon>Fimbriimonas</taxon>
    </lineage>
</organism>
<dbReference type="InterPro" id="IPR051081">
    <property type="entry name" value="HTH_MetalResp_TranReg"/>
</dbReference>
<dbReference type="STRING" id="661478.OP10G_2923"/>
<proteinExistence type="predicted"/>
<dbReference type="InterPro" id="IPR001845">
    <property type="entry name" value="HTH_ArsR_DNA-bd_dom"/>
</dbReference>
<name>A0A068NS68_FIMGI</name>
<protein>
    <submittedName>
        <fullName evidence="5">ArsR family transcriptional regulator</fullName>
    </submittedName>
</protein>
<evidence type="ECO:0000259" key="4">
    <source>
        <dbReference type="PROSITE" id="PS50987"/>
    </source>
</evidence>
<evidence type="ECO:0000256" key="2">
    <source>
        <dbReference type="ARBA" id="ARBA00023125"/>
    </source>
</evidence>
<dbReference type="CDD" id="cd00090">
    <property type="entry name" value="HTH_ARSR"/>
    <property type="match status" value="1"/>
</dbReference>
<dbReference type="PANTHER" id="PTHR33154:SF18">
    <property type="entry name" value="ARSENICAL RESISTANCE OPERON REPRESSOR"/>
    <property type="match status" value="1"/>
</dbReference>
<dbReference type="InterPro" id="IPR011991">
    <property type="entry name" value="ArsR-like_HTH"/>
</dbReference>
<keyword evidence="3" id="KW-0804">Transcription</keyword>
<dbReference type="SMART" id="SM00418">
    <property type="entry name" value="HTH_ARSR"/>
    <property type="match status" value="1"/>
</dbReference>
<dbReference type="SUPFAM" id="SSF46785">
    <property type="entry name" value="Winged helix' DNA-binding domain"/>
    <property type="match status" value="1"/>
</dbReference>
<dbReference type="PROSITE" id="PS50987">
    <property type="entry name" value="HTH_ARSR_2"/>
    <property type="match status" value="1"/>
</dbReference>
<dbReference type="HOGENOM" id="CLU_097806_3_2_0"/>
<dbReference type="Gene3D" id="1.10.10.10">
    <property type="entry name" value="Winged helix-like DNA-binding domain superfamily/Winged helix DNA-binding domain"/>
    <property type="match status" value="1"/>
</dbReference>
<dbReference type="Proteomes" id="UP000027982">
    <property type="component" value="Chromosome"/>
</dbReference>
<dbReference type="PANTHER" id="PTHR33154">
    <property type="entry name" value="TRANSCRIPTIONAL REGULATOR, ARSR FAMILY"/>
    <property type="match status" value="1"/>
</dbReference>
<reference evidence="5 6" key="1">
    <citation type="journal article" date="2014" name="PLoS ONE">
        <title>The first complete genome sequence of the class fimbriimonadia in the phylum armatimonadetes.</title>
        <authorList>
            <person name="Hu Z.Y."/>
            <person name="Wang Y.Z."/>
            <person name="Im W.T."/>
            <person name="Wang S.Y."/>
            <person name="Zhao G.P."/>
            <person name="Zheng H.J."/>
            <person name="Quan Z.X."/>
        </authorList>
    </citation>
    <scope>NUCLEOTIDE SEQUENCE [LARGE SCALE GENOMIC DNA]</scope>
    <source>
        <strain evidence="5">Gsoil 348</strain>
    </source>
</reference>
<dbReference type="AlphaFoldDB" id="A0A068NS68"/>